<evidence type="ECO:0000256" key="3">
    <source>
        <dbReference type="ARBA" id="ARBA00023163"/>
    </source>
</evidence>
<sequence length="664" mass="75401">MLGRRIRNRQSRILISYIASLVAFILAPILLLTGIFLSNGLHQMEAAYAVSQEYTLRQAIQNMDDDMKSFRQVAIQIATDPDVTPYVLHTNSYDTILAIRKLAIYHAQVSFFDEMYLHINGDGNLYSGNGVISVNNFKNMGYRPQGEENREDFDRYIAEGHPFALSVNGNGGYLVKKYDAKEYIAITYPWVDSGVHPLGSVVGLVESNYFTDILDISDKQYHESIYLFDDDDQLQFELENGLEFSPETLKLLTDTYREPGIHTGKVNGISCFIIMGAAQTTGWKYIAVIPRPQFFLKYVRSENQVAAVITVLLVLCIVFGIVLAFRMYRPIRKLWSILEHVSPEQQNILEGLEPEMVKRGEWEHLHTSVTRIAEMNKTIARELEENKEMYSQSILKALLLGAVNAEHAQDTLAVQDIEFREPCSLVIILYCMSPTRASQAETAKALIEEQALPGLHVLMLPENNGCLTLLWNTDPEMPPLEEKITDLYSVITGKTELDWLFAVGSCCDNLNGISTSYLEALAVGDSMQEKGRSGIYHYGEFRKVQESNELYQDILAYVDAHYDDNDISLSGLAEKFSLSSSYLSRFFRKCSGMNFLEYVTKRRIKKACCLLRDTDLKIKDIVEQVGYFDVASFTKKFRNTMGVSPAKYREQVRQDTDNADKAEE</sequence>
<dbReference type="Pfam" id="PF12833">
    <property type="entry name" value="HTH_18"/>
    <property type="match status" value="1"/>
</dbReference>
<dbReference type="AlphaFoldDB" id="A0A2K4ZB03"/>
<organism evidence="6 7">
    <name type="scientific">Acetatifactor muris</name>
    <dbReference type="NCBI Taxonomy" id="879566"/>
    <lineage>
        <taxon>Bacteria</taxon>
        <taxon>Bacillati</taxon>
        <taxon>Bacillota</taxon>
        <taxon>Clostridia</taxon>
        <taxon>Lachnospirales</taxon>
        <taxon>Lachnospiraceae</taxon>
        <taxon>Acetatifactor</taxon>
    </lineage>
</organism>
<evidence type="ECO:0000313" key="6">
    <source>
        <dbReference type="EMBL" id="SOY27633.1"/>
    </source>
</evidence>
<dbReference type="Gene3D" id="1.10.10.60">
    <property type="entry name" value="Homeodomain-like"/>
    <property type="match status" value="2"/>
</dbReference>
<dbReference type="InterPro" id="IPR009057">
    <property type="entry name" value="Homeodomain-like_sf"/>
</dbReference>
<feature type="transmembrane region" description="Helical" evidence="4">
    <location>
        <begin position="305"/>
        <end position="325"/>
    </location>
</feature>
<dbReference type="RefSeq" id="WP_103237770.1">
    <property type="nucleotide sequence ID" value="NZ_JANJZD010000002.1"/>
</dbReference>
<name>A0A2K4ZB03_9FIRM</name>
<dbReference type="Proteomes" id="UP000236311">
    <property type="component" value="Unassembled WGS sequence"/>
</dbReference>
<keyword evidence="4" id="KW-1133">Transmembrane helix</keyword>
<feature type="transmembrane region" description="Helical" evidence="4">
    <location>
        <begin position="12"/>
        <end position="37"/>
    </location>
</feature>
<gene>
    <name evidence="6" type="primary">yesS_2</name>
    <name evidence="6" type="ORF">AMURIS_00337</name>
</gene>
<dbReference type="SUPFAM" id="SSF46689">
    <property type="entry name" value="Homeodomain-like"/>
    <property type="match status" value="2"/>
</dbReference>
<keyword evidence="4" id="KW-0472">Membrane</keyword>
<dbReference type="SMART" id="SM00342">
    <property type="entry name" value="HTH_ARAC"/>
    <property type="match status" value="1"/>
</dbReference>
<evidence type="ECO:0000259" key="5">
    <source>
        <dbReference type="PROSITE" id="PS01124"/>
    </source>
</evidence>
<dbReference type="EMBL" id="OFSM01000002">
    <property type="protein sequence ID" value="SOY27633.1"/>
    <property type="molecule type" value="Genomic_DNA"/>
</dbReference>
<keyword evidence="4" id="KW-0812">Transmembrane</keyword>
<keyword evidence="2" id="KW-0238">DNA-binding</keyword>
<dbReference type="GO" id="GO:0003700">
    <property type="term" value="F:DNA-binding transcription factor activity"/>
    <property type="evidence" value="ECO:0007669"/>
    <property type="project" value="InterPro"/>
</dbReference>
<evidence type="ECO:0000256" key="4">
    <source>
        <dbReference type="SAM" id="Phobius"/>
    </source>
</evidence>
<keyword evidence="3" id="KW-0804">Transcription</keyword>
<dbReference type="PANTHER" id="PTHR43280:SF2">
    <property type="entry name" value="HTH-TYPE TRANSCRIPTIONAL REGULATOR EXSA"/>
    <property type="match status" value="1"/>
</dbReference>
<feature type="domain" description="HTH araC/xylS-type" evidence="5">
    <location>
        <begin position="552"/>
        <end position="651"/>
    </location>
</feature>
<reference evidence="6 7" key="1">
    <citation type="submission" date="2018-01" db="EMBL/GenBank/DDBJ databases">
        <authorList>
            <person name="Gaut B.S."/>
            <person name="Morton B.R."/>
            <person name="Clegg M.T."/>
            <person name="Duvall M.R."/>
        </authorList>
    </citation>
    <scope>NUCLEOTIDE SEQUENCE [LARGE SCALE GENOMIC DNA]</scope>
    <source>
        <strain evidence="6">GP69</strain>
    </source>
</reference>
<dbReference type="GO" id="GO:0043565">
    <property type="term" value="F:sequence-specific DNA binding"/>
    <property type="evidence" value="ECO:0007669"/>
    <property type="project" value="InterPro"/>
</dbReference>
<dbReference type="PANTHER" id="PTHR43280">
    <property type="entry name" value="ARAC-FAMILY TRANSCRIPTIONAL REGULATOR"/>
    <property type="match status" value="1"/>
</dbReference>
<evidence type="ECO:0000313" key="7">
    <source>
        <dbReference type="Proteomes" id="UP000236311"/>
    </source>
</evidence>
<dbReference type="OrthoDB" id="184994at2"/>
<evidence type="ECO:0000256" key="2">
    <source>
        <dbReference type="ARBA" id="ARBA00023125"/>
    </source>
</evidence>
<proteinExistence type="predicted"/>
<keyword evidence="1" id="KW-0805">Transcription regulation</keyword>
<evidence type="ECO:0000256" key="1">
    <source>
        <dbReference type="ARBA" id="ARBA00023015"/>
    </source>
</evidence>
<dbReference type="PROSITE" id="PS01124">
    <property type="entry name" value="HTH_ARAC_FAMILY_2"/>
    <property type="match status" value="1"/>
</dbReference>
<protein>
    <submittedName>
        <fullName evidence="6">HTH-type transcriptional regulator YesS</fullName>
    </submittedName>
</protein>
<dbReference type="InterPro" id="IPR018060">
    <property type="entry name" value="HTH_AraC"/>
</dbReference>
<keyword evidence="7" id="KW-1185">Reference proteome</keyword>
<accession>A0A2K4ZB03</accession>